<dbReference type="OrthoDB" id="10046130at2759"/>
<feature type="region of interest" description="Disordered" evidence="1">
    <location>
        <begin position="392"/>
        <end position="432"/>
    </location>
</feature>
<name>A0A815MD07_9BILA</name>
<evidence type="ECO:0000313" key="3">
    <source>
        <dbReference type="EMBL" id="CAF3968778.1"/>
    </source>
</evidence>
<dbReference type="Proteomes" id="UP000663881">
    <property type="component" value="Unassembled WGS sequence"/>
</dbReference>
<protein>
    <submittedName>
        <fullName evidence="2">Uncharacterized protein</fullName>
    </submittedName>
</protein>
<comment type="caution">
    <text evidence="2">The sequence shown here is derived from an EMBL/GenBank/DDBJ whole genome shotgun (WGS) entry which is preliminary data.</text>
</comment>
<sequence>MVDQPNDDVVGRTYDDEVYDQLGTLLSFDEFQCSDNSPRNDFDPQMLCVDQAPCLNSSLRNDLDIYSPLSFQSPGDLFNNKDVVSHSLDVQATASVMPNNDIVVEELFPGQNLGVIHYFNEPVNKETVSTTPSGVDGNNTETVADIPSEPNIDDSEQHDEEASLKSIDELIAKPLMTIKNNPPAEFRFRYGSEGLRGLEDSLENPMAIDISDLKTIELNSDQTLYVRMLPAAWTENLADEVYLHPNKLEYHYSKKLKSHHPKNMKKQPRNAKKLKNYHPKNVKKHPRNAKKLRDGTIYVPITSDDINEGTVAFPHLSIINTKLETYDRELTPLNLSGIASGIDGNETVTVKEAKKIFDKYNLKAMWIVCQLLVEENEILHYTDIICVTHKMKKKQPTKRSKEPTEDDEEEEEIDERPSRSKSKSTKRQKISH</sequence>
<organism evidence="2 4">
    <name type="scientific">Adineta steineri</name>
    <dbReference type="NCBI Taxonomy" id="433720"/>
    <lineage>
        <taxon>Eukaryota</taxon>
        <taxon>Metazoa</taxon>
        <taxon>Spiralia</taxon>
        <taxon>Gnathifera</taxon>
        <taxon>Rotifera</taxon>
        <taxon>Eurotatoria</taxon>
        <taxon>Bdelloidea</taxon>
        <taxon>Adinetida</taxon>
        <taxon>Adinetidae</taxon>
        <taxon>Adineta</taxon>
    </lineage>
</organism>
<proteinExistence type="predicted"/>
<reference evidence="2" key="1">
    <citation type="submission" date="2021-02" db="EMBL/GenBank/DDBJ databases">
        <authorList>
            <person name="Nowell W R."/>
        </authorList>
    </citation>
    <scope>NUCLEOTIDE SEQUENCE</scope>
</reference>
<dbReference type="Proteomes" id="UP000663891">
    <property type="component" value="Unassembled WGS sequence"/>
</dbReference>
<accession>A0A815MD07</accession>
<evidence type="ECO:0000313" key="2">
    <source>
        <dbReference type="EMBL" id="CAF1418924.1"/>
    </source>
</evidence>
<feature type="compositionally biased region" description="Acidic residues" evidence="1">
    <location>
        <begin position="404"/>
        <end position="414"/>
    </location>
</feature>
<feature type="compositionally biased region" description="Basic residues" evidence="1">
    <location>
        <begin position="419"/>
        <end position="432"/>
    </location>
</feature>
<gene>
    <name evidence="3" type="ORF">OKA104_LOCUS27978</name>
    <name evidence="2" type="ORF">VCS650_LOCUS37591</name>
</gene>
<dbReference type="EMBL" id="CAJOAY010002648">
    <property type="protein sequence ID" value="CAF3968778.1"/>
    <property type="molecule type" value="Genomic_DNA"/>
</dbReference>
<dbReference type="AlphaFoldDB" id="A0A815MD07"/>
<feature type="region of interest" description="Disordered" evidence="1">
    <location>
        <begin position="127"/>
        <end position="160"/>
    </location>
</feature>
<dbReference type="EMBL" id="CAJNON010001030">
    <property type="protein sequence ID" value="CAF1418924.1"/>
    <property type="molecule type" value="Genomic_DNA"/>
</dbReference>
<evidence type="ECO:0000313" key="4">
    <source>
        <dbReference type="Proteomes" id="UP000663891"/>
    </source>
</evidence>
<evidence type="ECO:0000256" key="1">
    <source>
        <dbReference type="SAM" id="MobiDB-lite"/>
    </source>
</evidence>
<feature type="compositionally biased region" description="Polar residues" evidence="1">
    <location>
        <begin position="127"/>
        <end position="142"/>
    </location>
</feature>